<feature type="coiled-coil region" evidence="1">
    <location>
        <begin position="193"/>
        <end position="227"/>
    </location>
</feature>
<evidence type="ECO:0000256" key="2">
    <source>
        <dbReference type="SAM" id="MobiDB-lite"/>
    </source>
</evidence>
<feature type="region of interest" description="Disordered" evidence="2">
    <location>
        <begin position="136"/>
        <end position="189"/>
    </location>
</feature>
<dbReference type="GO" id="GO:1905515">
    <property type="term" value="P:non-motile cilium assembly"/>
    <property type="evidence" value="ECO:0007669"/>
    <property type="project" value="TreeGrafter"/>
</dbReference>
<accession>A0A139ABM8</accession>
<keyword evidence="1" id="KW-0175">Coiled coil</keyword>
<dbReference type="PANTHER" id="PTHR14240:SF1">
    <property type="entry name" value="PROTEIN FANTOM-RELATED"/>
    <property type="match status" value="1"/>
</dbReference>
<evidence type="ECO:0000313" key="4">
    <source>
        <dbReference type="Proteomes" id="UP000070544"/>
    </source>
</evidence>
<dbReference type="Proteomes" id="UP000070544">
    <property type="component" value="Unassembled WGS sequence"/>
</dbReference>
<keyword evidence="4" id="KW-1185">Reference proteome</keyword>
<gene>
    <name evidence="3" type="ORF">M427DRAFT_57678</name>
</gene>
<dbReference type="OrthoDB" id="2156250at2759"/>
<feature type="coiled-coil region" evidence="1">
    <location>
        <begin position="21"/>
        <end position="55"/>
    </location>
</feature>
<dbReference type="AlphaFoldDB" id="A0A139ABM8"/>
<protein>
    <submittedName>
        <fullName evidence="3">Uncharacterized protein</fullName>
    </submittedName>
</protein>
<dbReference type="EMBL" id="KQ965770">
    <property type="protein sequence ID" value="KXS14216.1"/>
    <property type="molecule type" value="Genomic_DNA"/>
</dbReference>
<proteinExistence type="predicted"/>
<sequence>MAVAAKLGLSLRPSIDADDTIANLRNENLALKKRLNEKIDEAKKLSTKVHRLTDDIKKNRETDLGIPPVGGFLGVGPGPPSANGGVNQVTVRGPAGVARRDVEMEELVEDLKGQVRDLVKINGQLQGKLDVLKAANDASSRKRSPYDHVGSRGGSSHRRLVPASTKLKSPQAFGESKARVASSKQFTGSSDDYEKLQQLVNVLHEKLSGTEDELNVARKQIAELESNTHG</sequence>
<dbReference type="InterPro" id="IPR031139">
    <property type="entry name" value="RPGRIP1_fam"/>
</dbReference>
<dbReference type="PANTHER" id="PTHR14240">
    <property type="entry name" value="RETINITIS PIGMENTOSA GTPASE REGULATOR-INTERACTING PROTEIN"/>
    <property type="match status" value="1"/>
</dbReference>
<evidence type="ECO:0000256" key="1">
    <source>
        <dbReference type="SAM" id="Coils"/>
    </source>
</evidence>
<reference evidence="3 4" key="1">
    <citation type="journal article" date="2015" name="Genome Biol. Evol.">
        <title>Phylogenomic analyses indicate that early fungi evolved digesting cell walls of algal ancestors of land plants.</title>
        <authorList>
            <person name="Chang Y."/>
            <person name="Wang S."/>
            <person name="Sekimoto S."/>
            <person name="Aerts A.L."/>
            <person name="Choi C."/>
            <person name="Clum A."/>
            <person name="LaButti K.M."/>
            <person name="Lindquist E.A."/>
            <person name="Yee Ngan C."/>
            <person name="Ohm R.A."/>
            <person name="Salamov A.A."/>
            <person name="Grigoriev I.V."/>
            <person name="Spatafora J.W."/>
            <person name="Berbee M.L."/>
        </authorList>
    </citation>
    <scope>NUCLEOTIDE SEQUENCE [LARGE SCALE GENOMIC DNA]</scope>
    <source>
        <strain evidence="3 4">JEL478</strain>
    </source>
</reference>
<dbReference type="STRING" id="1344416.A0A139ABM8"/>
<organism evidence="3 4">
    <name type="scientific">Gonapodya prolifera (strain JEL478)</name>
    <name type="common">Monoblepharis prolifera</name>
    <dbReference type="NCBI Taxonomy" id="1344416"/>
    <lineage>
        <taxon>Eukaryota</taxon>
        <taxon>Fungi</taxon>
        <taxon>Fungi incertae sedis</taxon>
        <taxon>Chytridiomycota</taxon>
        <taxon>Chytridiomycota incertae sedis</taxon>
        <taxon>Monoblepharidomycetes</taxon>
        <taxon>Monoblepharidales</taxon>
        <taxon>Gonapodyaceae</taxon>
        <taxon>Gonapodya</taxon>
    </lineage>
</organism>
<name>A0A139ABM8_GONPJ</name>
<dbReference type="GO" id="GO:0035869">
    <property type="term" value="C:ciliary transition zone"/>
    <property type="evidence" value="ECO:0007669"/>
    <property type="project" value="TreeGrafter"/>
</dbReference>
<evidence type="ECO:0000313" key="3">
    <source>
        <dbReference type="EMBL" id="KXS14216.1"/>
    </source>
</evidence>